<accession>A0AAN7QBC5</accession>
<dbReference type="InterPro" id="IPR001841">
    <property type="entry name" value="Znf_RING"/>
</dbReference>
<reference evidence="11" key="1">
    <citation type="submission" date="2023-01" db="EMBL/GenBank/DDBJ databases">
        <title>Key to firefly adult light organ development and bioluminescence: homeobox transcription factors regulate luciferase expression and transportation to peroxisome.</title>
        <authorList>
            <person name="Fu X."/>
        </authorList>
    </citation>
    <scope>NUCLEOTIDE SEQUENCE [LARGE SCALE GENOMIC DNA]</scope>
</reference>
<feature type="domain" description="RING-type" evidence="9">
    <location>
        <begin position="163"/>
        <end position="204"/>
    </location>
</feature>
<keyword evidence="2" id="KW-0812">Transmembrane</keyword>
<evidence type="ECO:0000256" key="2">
    <source>
        <dbReference type="ARBA" id="ARBA00022692"/>
    </source>
</evidence>
<organism evidence="10 11">
    <name type="scientific">Aquatica leii</name>
    <dbReference type="NCBI Taxonomy" id="1421715"/>
    <lineage>
        <taxon>Eukaryota</taxon>
        <taxon>Metazoa</taxon>
        <taxon>Ecdysozoa</taxon>
        <taxon>Arthropoda</taxon>
        <taxon>Hexapoda</taxon>
        <taxon>Insecta</taxon>
        <taxon>Pterygota</taxon>
        <taxon>Neoptera</taxon>
        <taxon>Endopterygota</taxon>
        <taxon>Coleoptera</taxon>
        <taxon>Polyphaga</taxon>
        <taxon>Elateriformia</taxon>
        <taxon>Elateroidea</taxon>
        <taxon>Lampyridae</taxon>
        <taxon>Luciolinae</taxon>
        <taxon>Aquatica</taxon>
    </lineage>
</organism>
<keyword evidence="7" id="KW-0472">Membrane</keyword>
<name>A0AAN7QBC5_9COLE</name>
<dbReference type="EMBL" id="JARPUR010000008">
    <property type="protein sequence ID" value="KAK4872148.1"/>
    <property type="molecule type" value="Genomic_DNA"/>
</dbReference>
<evidence type="ECO:0000256" key="3">
    <source>
        <dbReference type="ARBA" id="ARBA00022723"/>
    </source>
</evidence>
<keyword evidence="3" id="KW-0479">Metal-binding</keyword>
<evidence type="ECO:0000256" key="5">
    <source>
        <dbReference type="ARBA" id="ARBA00022833"/>
    </source>
</evidence>
<dbReference type="Gene3D" id="3.30.40.10">
    <property type="entry name" value="Zinc/RING finger domain, C3HC4 (zinc finger)"/>
    <property type="match status" value="1"/>
</dbReference>
<evidence type="ECO:0000256" key="4">
    <source>
        <dbReference type="ARBA" id="ARBA00022771"/>
    </source>
</evidence>
<evidence type="ECO:0000256" key="8">
    <source>
        <dbReference type="PROSITE-ProRule" id="PRU00175"/>
    </source>
</evidence>
<dbReference type="SUPFAM" id="SSF57850">
    <property type="entry name" value="RING/U-box"/>
    <property type="match status" value="1"/>
</dbReference>
<keyword evidence="5" id="KW-0862">Zinc</keyword>
<dbReference type="Proteomes" id="UP001353858">
    <property type="component" value="Unassembled WGS sequence"/>
</dbReference>
<dbReference type="PANTHER" id="PTHR46539">
    <property type="entry name" value="E3 UBIQUITIN-PROTEIN LIGASE ATL42"/>
    <property type="match status" value="1"/>
</dbReference>
<dbReference type="PANTHER" id="PTHR46539:SF1">
    <property type="entry name" value="E3 UBIQUITIN-PROTEIN LIGASE ATL42"/>
    <property type="match status" value="1"/>
</dbReference>
<dbReference type="InterPro" id="IPR013083">
    <property type="entry name" value="Znf_RING/FYVE/PHD"/>
</dbReference>
<keyword evidence="4 8" id="KW-0863">Zinc-finger</keyword>
<dbReference type="Pfam" id="PF13639">
    <property type="entry name" value="zf-RING_2"/>
    <property type="match status" value="1"/>
</dbReference>
<proteinExistence type="predicted"/>
<sequence>METSKSIKKYERAPCNNLGTNFEARNLKPRSNTDLHHLGLDIKEVNKLFAIISQSDLEALNEIVNTELRALKSNGRFTPYPIHRQLFMQQQLEQERRRQSMVPFSSRLPTNSRGFYKHQPRTSNVKLILPESSRTKIVHKIINFIDRYSVRMYSKQCDCNEKCVVCMYNYQEHEHLRKLQCNHKFHRKCVDEWLVKSYLCPICRTELIRSDKTSRGSSIFRESTQIVPSTGLVTSINMLSTGLHNNESNSKDL</sequence>
<evidence type="ECO:0000313" key="11">
    <source>
        <dbReference type="Proteomes" id="UP001353858"/>
    </source>
</evidence>
<evidence type="ECO:0000313" key="10">
    <source>
        <dbReference type="EMBL" id="KAK4872148.1"/>
    </source>
</evidence>
<dbReference type="AlphaFoldDB" id="A0AAN7QBC5"/>
<keyword evidence="11" id="KW-1185">Reference proteome</keyword>
<protein>
    <recommendedName>
        <fullName evidence="9">RING-type domain-containing protein</fullName>
    </recommendedName>
</protein>
<dbReference type="PROSITE" id="PS50089">
    <property type="entry name" value="ZF_RING_2"/>
    <property type="match status" value="1"/>
</dbReference>
<evidence type="ECO:0000256" key="6">
    <source>
        <dbReference type="ARBA" id="ARBA00022989"/>
    </source>
</evidence>
<dbReference type="SMART" id="SM00184">
    <property type="entry name" value="RING"/>
    <property type="match status" value="1"/>
</dbReference>
<comment type="subcellular location">
    <subcellularLocation>
        <location evidence="1">Membrane</location>
    </subcellularLocation>
</comment>
<dbReference type="GO" id="GO:0016020">
    <property type="term" value="C:membrane"/>
    <property type="evidence" value="ECO:0007669"/>
    <property type="project" value="UniProtKB-SubCell"/>
</dbReference>
<gene>
    <name evidence="10" type="ORF">RN001_016272</name>
</gene>
<evidence type="ECO:0000256" key="1">
    <source>
        <dbReference type="ARBA" id="ARBA00004370"/>
    </source>
</evidence>
<evidence type="ECO:0000256" key="7">
    <source>
        <dbReference type="ARBA" id="ARBA00023136"/>
    </source>
</evidence>
<evidence type="ECO:0000259" key="9">
    <source>
        <dbReference type="PROSITE" id="PS50089"/>
    </source>
</evidence>
<keyword evidence="6" id="KW-1133">Transmembrane helix</keyword>
<comment type="caution">
    <text evidence="10">The sequence shown here is derived from an EMBL/GenBank/DDBJ whole genome shotgun (WGS) entry which is preliminary data.</text>
</comment>
<dbReference type="GO" id="GO:0008270">
    <property type="term" value="F:zinc ion binding"/>
    <property type="evidence" value="ECO:0007669"/>
    <property type="project" value="UniProtKB-KW"/>
</dbReference>